<evidence type="ECO:0000313" key="8">
    <source>
        <dbReference type="Proteomes" id="UP000050514"/>
    </source>
</evidence>
<dbReference type="PANTHER" id="PTHR42792:SF1">
    <property type="entry name" value="FLAGELLAR HOOK-ASSOCIATED PROTEIN 3"/>
    <property type="match status" value="1"/>
</dbReference>
<name>A0A0P6XQI5_9CHLR</name>
<dbReference type="Pfam" id="PF00700">
    <property type="entry name" value="Flagellin_C"/>
    <property type="match status" value="1"/>
</dbReference>
<accession>A0A0P6XQI5</accession>
<evidence type="ECO:0000259" key="6">
    <source>
        <dbReference type="Pfam" id="PF00700"/>
    </source>
</evidence>
<evidence type="ECO:0000256" key="2">
    <source>
        <dbReference type="ARBA" id="ARBA00005709"/>
    </source>
</evidence>
<feature type="region of interest" description="Disordered" evidence="4">
    <location>
        <begin position="28"/>
        <end position="48"/>
    </location>
</feature>
<reference evidence="7 8" key="1">
    <citation type="submission" date="2015-07" db="EMBL/GenBank/DDBJ databases">
        <title>Draft genome of Bellilinea caldifistulae DSM 17877.</title>
        <authorList>
            <person name="Hemp J."/>
            <person name="Ward L.M."/>
            <person name="Pace L.A."/>
            <person name="Fischer W.W."/>
        </authorList>
    </citation>
    <scope>NUCLEOTIDE SEQUENCE [LARGE SCALE GENOMIC DNA]</scope>
    <source>
        <strain evidence="7 8">GOMI-1</strain>
    </source>
</reference>
<dbReference type="STRING" id="360411.AC812_02915"/>
<organism evidence="7 8">
    <name type="scientific">Bellilinea caldifistulae</name>
    <dbReference type="NCBI Taxonomy" id="360411"/>
    <lineage>
        <taxon>Bacteria</taxon>
        <taxon>Bacillati</taxon>
        <taxon>Chloroflexota</taxon>
        <taxon>Anaerolineae</taxon>
        <taxon>Anaerolineales</taxon>
        <taxon>Anaerolineaceae</taxon>
        <taxon>Bellilinea</taxon>
    </lineage>
</organism>
<evidence type="ECO:0000259" key="5">
    <source>
        <dbReference type="Pfam" id="PF00669"/>
    </source>
</evidence>
<protein>
    <recommendedName>
        <fullName evidence="9">Flagellar hook-associated protein 3</fullName>
    </recommendedName>
</protein>
<gene>
    <name evidence="7" type="ORF">AC812_02915</name>
</gene>
<dbReference type="InterPro" id="IPR001492">
    <property type="entry name" value="Flagellin"/>
</dbReference>
<evidence type="ECO:0008006" key="9">
    <source>
        <dbReference type="Google" id="ProtNLM"/>
    </source>
</evidence>
<dbReference type="EMBL" id="LGHJ01000009">
    <property type="protein sequence ID" value="KPL77513.1"/>
    <property type="molecule type" value="Genomic_DNA"/>
</dbReference>
<dbReference type="InterPro" id="IPR046358">
    <property type="entry name" value="Flagellin_C"/>
</dbReference>
<evidence type="ECO:0000256" key="3">
    <source>
        <dbReference type="ARBA" id="ARBA00023143"/>
    </source>
</evidence>
<feature type="domain" description="Flagellin C-terminal" evidence="6">
    <location>
        <begin position="214"/>
        <end position="280"/>
    </location>
</feature>
<dbReference type="Pfam" id="PF00669">
    <property type="entry name" value="Flagellin_N"/>
    <property type="match status" value="1"/>
</dbReference>
<comment type="caution">
    <text evidence="7">The sequence shown here is derived from an EMBL/GenBank/DDBJ whole genome shotgun (WGS) entry which is preliminary data.</text>
</comment>
<dbReference type="AlphaFoldDB" id="A0A0P6XQI5"/>
<dbReference type="GO" id="GO:0005198">
    <property type="term" value="F:structural molecule activity"/>
    <property type="evidence" value="ECO:0007669"/>
    <property type="project" value="InterPro"/>
</dbReference>
<dbReference type="RefSeq" id="WP_061913801.1">
    <property type="nucleotide sequence ID" value="NZ_DF967971.1"/>
</dbReference>
<dbReference type="SUPFAM" id="SSF64518">
    <property type="entry name" value="Phase 1 flagellin"/>
    <property type="match status" value="1"/>
</dbReference>
<dbReference type="GO" id="GO:0009424">
    <property type="term" value="C:bacterial-type flagellum hook"/>
    <property type="evidence" value="ECO:0007669"/>
    <property type="project" value="InterPro"/>
</dbReference>
<dbReference type="InterPro" id="IPR001029">
    <property type="entry name" value="Flagellin_N"/>
</dbReference>
<dbReference type="PANTHER" id="PTHR42792">
    <property type="entry name" value="FLAGELLIN"/>
    <property type="match status" value="1"/>
</dbReference>
<sequence length="296" mass="32607">MRVTHQGMINNTVSHLSSNMEQISRLQSKIASGKKNLSPSEDPVNTSQSLTMRSTLNNLQAYRSTTELSREWMEASDYSLEQLQTIGVRAIGLITRGLSDTMGSDERQHALAAEIDGMIAQVVQIGNTTHKGDYIFAGFQIHTQPFVMSDPNTLVYQGDNGLMQRAIAPGQSVVINLSAEAVFRPLIESLVAARNALQNTNFDRNALQTAFDQLQSALDTVDAQRTGLGARMRQVKAASDGIDKTEIELNSLLSKREDLNMAEAITLLRGQETTYQAVLEVSRRAISALSLFDYLR</sequence>
<evidence type="ECO:0000313" key="7">
    <source>
        <dbReference type="EMBL" id="KPL77513.1"/>
    </source>
</evidence>
<evidence type="ECO:0000256" key="1">
    <source>
        <dbReference type="ARBA" id="ARBA00004365"/>
    </source>
</evidence>
<comment type="subcellular location">
    <subcellularLocation>
        <location evidence="1">Bacterial flagellum</location>
    </subcellularLocation>
</comment>
<dbReference type="NCBIfam" id="TIGR02550">
    <property type="entry name" value="flagell_flgL"/>
    <property type="match status" value="1"/>
</dbReference>
<evidence type="ECO:0000256" key="4">
    <source>
        <dbReference type="SAM" id="MobiDB-lite"/>
    </source>
</evidence>
<keyword evidence="8" id="KW-1185">Reference proteome</keyword>
<feature type="domain" description="Flagellin N-terminal" evidence="5">
    <location>
        <begin position="4"/>
        <end position="138"/>
    </location>
</feature>
<proteinExistence type="inferred from homology"/>
<keyword evidence="3" id="KW-0975">Bacterial flagellum</keyword>
<comment type="similarity">
    <text evidence="2">Belongs to the bacterial flagellin family.</text>
</comment>
<dbReference type="OrthoDB" id="159975at2"/>
<dbReference type="Proteomes" id="UP000050514">
    <property type="component" value="Unassembled WGS sequence"/>
</dbReference>
<dbReference type="InterPro" id="IPR013384">
    <property type="entry name" value="Flagell_FlgL"/>
</dbReference>
<dbReference type="Gene3D" id="1.20.1330.10">
    <property type="entry name" value="f41 fragment of flagellin, N-terminal domain"/>
    <property type="match status" value="1"/>
</dbReference>
<dbReference type="GO" id="GO:0071973">
    <property type="term" value="P:bacterial-type flagellum-dependent cell motility"/>
    <property type="evidence" value="ECO:0007669"/>
    <property type="project" value="InterPro"/>
</dbReference>